<dbReference type="PROSITE" id="PS51257">
    <property type="entry name" value="PROKAR_LIPOPROTEIN"/>
    <property type="match status" value="1"/>
</dbReference>
<reference evidence="4 6" key="2">
    <citation type="submission" date="2019-01" db="EMBL/GenBank/DDBJ databases">
        <title>The genome sequence of Lactobacillus crispatus L49.</title>
        <authorList>
            <person name="Zhong J."/>
            <person name="Zhang J."/>
        </authorList>
    </citation>
    <scope>NUCLEOTIDE SEQUENCE [LARGE SCALE GENOMIC DNA]</scope>
    <source>
        <strain evidence="4 6">L49</strain>
    </source>
</reference>
<dbReference type="InterPro" id="IPR010315">
    <property type="entry name" value="DUF915_hydro-like"/>
</dbReference>
<evidence type="ECO:0000313" key="4">
    <source>
        <dbReference type="EMBL" id="RXF60480.1"/>
    </source>
</evidence>
<name>A0A120DIF8_9LACO</name>
<protein>
    <submittedName>
        <fullName evidence="3">Alpha/beta hydrolase</fullName>
    </submittedName>
</protein>
<sequence>MRKKFSLVLLLTTIFTISLTACTNQNKVDHTKSQTKITSTPTLFFHGGGSSYHAEEHMVAAAEKAGVTNSVIRAEVAPNGKVSLSGSWKKGAKNPIVEVNYENNRELNFSRHGVYATNVVKALQKRYGIKK</sequence>
<reference evidence="3 7" key="3">
    <citation type="submission" date="2020-01" db="EMBL/GenBank/DDBJ databases">
        <title>Complete and circular genome sequences of six lactobacillus isolates from horses.</title>
        <authorList>
            <person name="Hassan H.M."/>
        </authorList>
    </citation>
    <scope>NUCLEOTIDE SEQUENCE [LARGE SCALE GENOMIC DNA]</scope>
    <source>
        <strain evidence="3 7">1D</strain>
    </source>
</reference>
<feature type="signal peptide" evidence="1">
    <location>
        <begin position="1"/>
        <end position="21"/>
    </location>
</feature>
<dbReference type="Gene3D" id="3.40.50.1820">
    <property type="entry name" value="alpha/beta hydrolase"/>
    <property type="match status" value="1"/>
</dbReference>
<keyword evidence="3" id="KW-0378">Hydrolase</keyword>
<accession>A0A120DIF8</accession>
<dbReference type="EMBL" id="SCLX01000002">
    <property type="protein sequence ID" value="RXF60480.1"/>
    <property type="molecule type" value="Genomic_DNA"/>
</dbReference>
<dbReference type="EMBL" id="CP047415">
    <property type="protein sequence ID" value="QLL73638.1"/>
    <property type="molecule type" value="Genomic_DNA"/>
</dbReference>
<dbReference type="Proteomes" id="UP000289808">
    <property type="component" value="Unassembled WGS sequence"/>
</dbReference>
<keyword evidence="1" id="KW-0732">Signal</keyword>
<evidence type="ECO:0000313" key="2">
    <source>
        <dbReference type="EMBL" id="KWU03980.1"/>
    </source>
</evidence>
<dbReference type="Pfam" id="PF06028">
    <property type="entry name" value="DUF915"/>
    <property type="match status" value="1"/>
</dbReference>
<evidence type="ECO:0000313" key="3">
    <source>
        <dbReference type="EMBL" id="QLL73638.1"/>
    </source>
</evidence>
<dbReference type="GO" id="GO:0016787">
    <property type="term" value="F:hydrolase activity"/>
    <property type="evidence" value="ECO:0007669"/>
    <property type="project" value="UniProtKB-KW"/>
</dbReference>
<reference evidence="2 5" key="1">
    <citation type="journal article" date="2016" name="Microbiology (Mosc.)">
        <title>Comparison of Lactobacillus crispatus isolates from Lactobacillus-dominated vaginal microbiomes with isolates from microbiomes containing bacterial vaginosis-associated bacteria.</title>
        <authorList>
            <person name="Abdelmaksoud A.A."/>
            <person name="Koparde V.N."/>
            <person name="Sheth N.U."/>
            <person name="Serrano M.G."/>
            <person name="Glascock A.L."/>
            <person name="Fettweis J.M."/>
            <person name="Strauss Iii J.F."/>
            <person name="Buck G.A."/>
            <person name="Jefferson K.K."/>
        </authorList>
    </citation>
    <scope>NUCLEOTIDE SEQUENCE [LARGE SCALE GENOMIC DNA]</scope>
    <source>
        <strain evidence="2 5">VMC3</strain>
    </source>
</reference>
<proteinExistence type="predicted"/>
<evidence type="ECO:0000256" key="1">
    <source>
        <dbReference type="SAM" id="SignalP"/>
    </source>
</evidence>
<dbReference type="Proteomes" id="UP000067598">
    <property type="component" value="Unassembled WGS sequence"/>
</dbReference>
<dbReference type="PATRIC" id="fig|47770.28.peg.325"/>
<organism evidence="2 5">
    <name type="scientific">Lactobacillus crispatus</name>
    <dbReference type="NCBI Taxonomy" id="47770"/>
    <lineage>
        <taxon>Bacteria</taxon>
        <taxon>Bacillati</taxon>
        <taxon>Bacillota</taxon>
        <taxon>Bacilli</taxon>
        <taxon>Lactobacillales</taxon>
        <taxon>Lactobacillaceae</taxon>
        <taxon>Lactobacillus</taxon>
    </lineage>
</organism>
<evidence type="ECO:0000313" key="6">
    <source>
        <dbReference type="Proteomes" id="UP000289808"/>
    </source>
</evidence>
<dbReference type="AlphaFoldDB" id="A0A120DIF8"/>
<evidence type="ECO:0000313" key="7">
    <source>
        <dbReference type="Proteomes" id="UP000510660"/>
    </source>
</evidence>
<dbReference type="Proteomes" id="UP000510660">
    <property type="component" value="Chromosome"/>
</dbReference>
<feature type="chain" id="PRO_5043133997" evidence="1">
    <location>
        <begin position="22"/>
        <end position="131"/>
    </location>
</feature>
<evidence type="ECO:0000313" key="5">
    <source>
        <dbReference type="Proteomes" id="UP000067598"/>
    </source>
</evidence>
<dbReference type="InterPro" id="IPR029058">
    <property type="entry name" value="AB_hydrolase_fold"/>
</dbReference>
<dbReference type="EMBL" id="LJGP01000016">
    <property type="protein sequence ID" value="KWU03980.1"/>
    <property type="molecule type" value="Genomic_DNA"/>
</dbReference>
<gene>
    <name evidence="2" type="ORF">AEL95_04700</name>
    <name evidence="4" type="ORF">ERD32_00380</name>
    <name evidence="3" type="ORF">GTO85_04280</name>
</gene>